<dbReference type="AlphaFoldDB" id="A0A8H4QHU3"/>
<keyword evidence="4" id="KW-0812">Transmembrane</keyword>
<protein>
    <submittedName>
        <fullName evidence="5">Uncharacterized protein</fullName>
    </submittedName>
</protein>
<evidence type="ECO:0000313" key="6">
    <source>
        <dbReference type="Proteomes" id="UP000566819"/>
    </source>
</evidence>
<organism evidence="5 6">
    <name type="scientific">Cudoniella acicularis</name>
    <dbReference type="NCBI Taxonomy" id="354080"/>
    <lineage>
        <taxon>Eukaryota</taxon>
        <taxon>Fungi</taxon>
        <taxon>Dikarya</taxon>
        <taxon>Ascomycota</taxon>
        <taxon>Pezizomycotina</taxon>
        <taxon>Leotiomycetes</taxon>
        <taxon>Helotiales</taxon>
        <taxon>Tricladiaceae</taxon>
        <taxon>Cudoniella</taxon>
    </lineage>
</organism>
<dbReference type="PANTHER" id="PTHR33365">
    <property type="entry name" value="YALI0B05434P"/>
    <property type="match status" value="1"/>
</dbReference>
<dbReference type="PANTHER" id="PTHR33365:SF4">
    <property type="entry name" value="CYCLOCHLOROTINE BIOSYNTHESIS PROTEIN O"/>
    <property type="match status" value="1"/>
</dbReference>
<gene>
    <name evidence="5" type="ORF">G7Y89_g15637</name>
</gene>
<evidence type="ECO:0000256" key="3">
    <source>
        <dbReference type="SAM" id="MobiDB-lite"/>
    </source>
</evidence>
<evidence type="ECO:0000256" key="2">
    <source>
        <dbReference type="ARBA" id="ARBA00035112"/>
    </source>
</evidence>
<reference evidence="5 6" key="1">
    <citation type="submission" date="2020-03" db="EMBL/GenBank/DDBJ databases">
        <title>Draft Genome Sequence of Cudoniella acicularis.</title>
        <authorList>
            <person name="Buettner E."/>
            <person name="Kellner H."/>
        </authorList>
    </citation>
    <scope>NUCLEOTIDE SEQUENCE [LARGE SCALE GENOMIC DNA]</scope>
    <source>
        <strain evidence="5 6">DSM 108380</strain>
    </source>
</reference>
<keyword evidence="4" id="KW-0472">Membrane</keyword>
<proteinExistence type="inferred from homology"/>
<accession>A0A8H4QHU3</accession>
<dbReference type="InterPro" id="IPR021765">
    <property type="entry name" value="UstYa-like"/>
</dbReference>
<dbReference type="EMBL" id="JAAMPI010002560">
    <property type="protein sequence ID" value="KAF4611375.1"/>
    <property type="molecule type" value="Genomic_DNA"/>
</dbReference>
<sequence>MEKQKASFSPLLSDDESSRSSTDTDVNFPGQTLTSIGWKTHMFGRWYLVALLCSIIILILTTATLIMLVILNHKSSSNQKLAIQSSVWSPLIEADVVEYQETTWNNAFGVQNIYRGPPTPEREAAWENLTFTTEHGVIIPENKISLFNEIDPSKLVRVPSEFGPGYNLVRKYTWMQIGRYAMPPTELNSTAVGNRMHVDHCIEALMRT</sequence>
<comment type="pathway">
    <text evidence="1">Mycotoxin biosynthesis.</text>
</comment>
<comment type="similarity">
    <text evidence="2">Belongs to the ustYa family.</text>
</comment>
<dbReference type="OrthoDB" id="3687641at2759"/>
<dbReference type="Pfam" id="PF11807">
    <property type="entry name" value="UstYa"/>
    <property type="match status" value="1"/>
</dbReference>
<dbReference type="GO" id="GO:0043386">
    <property type="term" value="P:mycotoxin biosynthetic process"/>
    <property type="evidence" value="ECO:0007669"/>
    <property type="project" value="InterPro"/>
</dbReference>
<evidence type="ECO:0000256" key="4">
    <source>
        <dbReference type="SAM" id="Phobius"/>
    </source>
</evidence>
<dbReference type="Proteomes" id="UP000566819">
    <property type="component" value="Unassembled WGS sequence"/>
</dbReference>
<evidence type="ECO:0000256" key="1">
    <source>
        <dbReference type="ARBA" id="ARBA00004685"/>
    </source>
</evidence>
<name>A0A8H4QHU3_9HELO</name>
<feature type="region of interest" description="Disordered" evidence="3">
    <location>
        <begin position="1"/>
        <end position="25"/>
    </location>
</feature>
<keyword evidence="6" id="KW-1185">Reference proteome</keyword>
<comment type="caution">
    <text evidence="5">The sequence shown here is derived from an EMBL/GenBank/DDBJ whole genome shotgun (WGS) entry which is preliminary data.</text>
</comment>
<keyword evidence="4" id="KW-1133">Transmembrane helix</keyword>
<feature type="transmembrane region" description="Helical" evidence="4">
    <location>
        <begin position="46"/>
        <end position="71"/>
    </location>
</feature>
<evidence type="ECO:0000313" key="5">
    <source>
        <dbReference type="EMBL" id="KAF4611375.1"/>
    </source>
</evidence>